<gene>
    <name evidence="1" type="ORF">DF222_09980</name>
</gene>
<evidence type="ECO:0000313" key="2">
    <source>
        <dbReference type="Proteomes" id="UP000244989"/>
    </source>
</evidence>
<dbReference type="RefSeq" id="WP_108432310.1">
    <property type="nucleotide sequence ID" value="NZ_CP026947.1"/>
</dbReference>
<reference evidence="2" key="1">
    <citation type="submission" date="2018-04" db="EMBL/GenBank/DDBJ databases">
        <authorList>
            <person name="Liu S."/>
            <person name="Wang Z."/>
            <person name="Li J."/>
        </authorList>
    </citation>
    <scope>NUCLEOTIDE SEQUENCE [LARGE SCALE GENOMIC DNA]</scope>
    <source>
        <strain evidence="2">2189</strain>
    </source>
</reference>
<sequence>MTSMPVFIIAVLAQPMLRGILPENVSTLIEKTPFALVYDLGDGAWLGQLTEAEMWSGLGQLLGWAIALCIAASRFRFETAR</sequence>
<accession>A0A2U1T4Q0</accession>
<dbReference type="OrthoDB" id="3214063at2"/>
<dbReference type="EMBL" id="QEEZ01000023">
    <property type="protein sequence ID" value="PWC00945.1"/>
    <property type="molecule type" value="Genomic_DNA"/>
</dbReference>
<dbReference type="Proteomes" id="UP000244989">
    <property type="component" value="Unassembled WGS sequence"/>
</dbReference>
<name>A0A2U1T4Q0_9CORY</name>
<organism evidence="1 2">
    <name type="scientific">Corynebacterium yudongzhengii</name>
    <dbReference type="NCBI Taxonomy" id="2080740"/>
    <lineage>
        <taxon>Bacteria</taxon>
        <taxon>Bacillati</taxon>
        <taxon>Actinomycetota</taxon>
        <taxon>Actinomycetes</taxon>
        <taxon>Mycobacteriales</taxon>
        <taxon>Corynebacteriaceae</taxon>
        <taxon>Corynebacterium</taxon>
    </lineage>
</organism>
<protein>
    <recommendedName>
        <fullName evidence="3">ABC transporter permease</fullName>
    </recommendedName>
</protein>
<evidence type="ECO:0000313" key="1">
    <source>
        <dbReference type="EMBL" id="PWC00945.1"/>
    </source>
</evidence>
<proteinExistence type="predicted"/>
<dbReference type="KEGG" id="cyz:C3B44_10460"/>
<comment type="caution">
    <text evidence="1">The sequence shown here is derived from an EMBL/GenBank/DDBJ whole genome shotgun (WGS) entry which is preliminary data.</text>
</comment>
<dbReference type="AlphaFoldDB" id="A0A2U1T4Q0"/>
<keyword evidence="2" id="KW-1185">Reference proteome</keyword>
<evidence type="ECO:0008006" key="3">
    <source>
        <dbReference type="Google" id="ProtNLM"/>
    </source>
</evidence>